<reference evidence="2" key="1">
    <citation type="journal article" date="2019" name="Int. J. Syst. Evol. Microbiol.">
        <title>The Global Catalogue of Microorganisms (GCM) 10K type strain sequencing project: providing services to taxonomists for standard genome sequencing and annotation.</title>
        <authorList>
            <consortium name="The Broad Institute Genomics Platform"/>
            <consortium name="The Broad Institute Genome Sequencing Center for Infectious Disease"/>
            <person name="Wu L."/>
            <person name="Ma J."/>
        </authorList>
    </citation>
    <scope>NUCLEOTIDE SEQUENCE [LARGE SCALE GENOMIC DNA]</scope>
    <source>
        <strain evidence="2">KCTC 42224</strain>
    </source>
</reference>
<comment type="caution">
    <text evidence="1">The sequence shown here is derived from an EMBL/GenBank/DDBJ whole genome shotgun (WGS) entry which is preliminary data.</text>
</comment>
<evidence type="ECO:0000313" key="2">
    <source>
        <dbReference type="Proteomes" id="UP001595683"/>
    </source>
</evidence>
<name>A0ABV7V5N4_9SPHN</name>
<dbReference type="PANTHER" id="PTHR43881:SF1">
    <property type="entry name" value="GAMMA-GLUTAMYLTRANSPEPTIDASE (AFU_ORTHOLOGUE AFUA_4G13580)"/>
    <property type="match status" value="1"/>
</dbReference>
<dbReference type="EC" id="2.3.2.2" evidence="1"/>
<dbReference type="InterPro" id="IPR043137">
    <property type="entry name" value="GGT_ssub_C"/>
</dbReference>
<dbReference type="Proteomes" id="UP001595683">
    <property type="component" value="Unassembled WGS sequence"/>
</dbReference>
<dbReference type="PRINTS" id="PR01210">
    <property type="entry name" value="GGTRANSPTASE"/>
</dbReference>
<keyword evidence="2" id="KW-1185">Reference proteome</keyword>
<dbReference type="InterPro" id="IPR052896">
    <property type="entry name" value="GGT-like_enzyme"/>
</dbReference>
<dbReference type="Pfam" id="PF01019">
    <property type="entry name" value="G_glu_transpept"/>
    <property type="match status" value="1"/>
</dbReference>
<dbReference type="EMBL" id="JBHRYE010000022">
    <property type="protein sequence ID" value="MFC3672484.1"/>
    <property type="molecule type" value="Genomic_DNA"/>
</dbReference>
<keyword evidence="1" id="KW-0012">Acyltransferase</keyword>
<dbReference type="SUPFAM" id="SSF56235">
    <property type="entry name" value="N-terminal nucleophile aminohydrolases (Ntn hydrolases)"/>
    <property type="match status" value="1"/>
</dbReference>
<organism evidence="1 2">
    <name type="scientific">Novosphingobium pokkalii</name>
    <dbReference type="NCBI Taxonomy" id="1770194"/>
    <lineage>
        <taxon>Bacteria</taxon>
        <taxon>Pseudomonadati</taxon>
        <taxon>Pseudomonadota</taxon>
        <taxon>Alphaproteobacteria</taxon>
        <taxon>Sphingomonadales</taxon>
        <taxon>Sphingomonadaceae</taxon>
        <taxon>Novosphingobium</taxon>
    </lineage>
</organism>
<proteinExistence type="predicted"/>
<sequence length="497" mass="50399">MAHTHGWRLADSFSSAVRPALLGSLGAVSAAHPLAVAAGQAALFAGGSAADAAIAAQAVLCVLCPDACGLGGDMFALVADRAQTVAINGAGTTPQDATTFADDGPHSVTVPGLAGGWAKLHRRWGRLPAATVLAPAIRLAQDGHRVSPTLAAAVTAQRARLLAHGAAAWSLLGLAAGDRLVQPELAALLRSLAHDGFDAFYTGAPAAAIANALARQGGAMDRRDLARHVTHIGPALTVPYAGCAVAVQPPPTQGVLLGMVLKGMTAQAPADDAGSDHTAVELTEAAFAWRDDAAQLGAALLDQPLPIDPQRAARRGGPRAYLHTAGVATADADGLVVSSLVSVFDDFGSCVFVPELGITLNNRAGGFTRGANAPAAGKRPVHTLAPALVRGPQGCLALATPGADGQVQTLLQVIDRTLRRGHDLASAIAAPRWRSEGAHLLIEEGHPQAAALARRGHALAPLPPGQMRFGAVACAGLSDGTPLAVADWRRDSWAGVA</sequence>
<dbReference type="GO" id="GO:0103068">
    <property type="term" value="F:leukotriene C4 gamma-glutamyl transferase activity"/>
    <property type="evidence" value="ECO:0007669"/>
    <property type="project" value="UniProtKB-EC"/>
</dbReference>
<dbReference type="RefSeq" id="WP_191323546.1">
    <property type="nucleotide sequence ID" value="NZ_BMZP01000004.1"/>
</dbReference>
<keyword evidence="1" id="KW-0808">Transferase</keyword>
<dbReference type="Gene3D" id="3.60.20.40">
    <property type="match status" value="1"/>
</dbReference>
<dbReference type="PANTHER" id="PTHR43881">
    <property type="entry name" value="GAMMA-GLUTAMYLTRANSPEPTIDASE (AFU_ORTHOLOGUE AFUA_4G13580)"/>
    <property type="match status" value="1"/>
</dbReference>
<dbReference type="InterPro" id="IPR029055">
    <property type="entry name" value="Ntn_hydrolases_N"/>
</dbReference>
<accession>A0ABV7V5N4</accession>
<gene>
    <name evidence="1" type="ORF">ACFOOT_13755</name>
</gene>
<evidence type="ECO:0000313" key="1">
    <source>
        <dbReference type="EMBL" id="MFC3672484.1"/>
    </source>
</evidence>
<protein>
    <submittedName>
        <fullName evidence="1">Gamma-glutamyltransferase</fullName>
        <ecNumber evidence="1">2.3.2.2</ecNumber>
    </submittedName>
</protein>